<dbReference type="Pfam" id="PF04371">
    <property type="entry name" value="PAD_porph"/>
    <property type="match status" value="1"/>
</dbReference>
<organism evidence="2 3">
    <name type="scientific">Candidatus Danuiimicrobium aquiferis</name>
    <dbReference type="NCBI Taxonomy" id="1801832"/>
    <lineage>
        <taxon>Bacteria</taxon>
        <taxon>Pseudomonadati</taxon>
        <taxon>Candidatus Omnitrophota</taxon>
        <taxon>Candidatus Danuiimicrobium</taxon>
    </lineage>
</organism>
<keyword evidence="1" id="KW-0378">Hydrolase</keyword>
<evidence type="ECO:0000313" key="2">
    <source>
        <dbReference type="EMBL" id="OGW96143.1"/>
    </source>
</evidence>
<dbReference type="PANTHER" id="PTHR31377:SF0">
    <property type="entry name" value="AGMATINE DEIMINASE-RELATED"/>
    <property type="match status" value="1"/>
</dbReference>
<dbReference type="InterPro" id="IPR007466">
    <property type="entry name" value="Peptidyl-Arg-deiminase_porph"/>
</dbReference>
<dbReference type="SUPFAM" id="SSF55909">
    <property type="entry name" value="Pentein"/>
    <property type="match status" value="1"/>
</dbReference>
<comment type="caution">
    <text evidence="2">The sequence shown here is derived from an EMBL/GenBank/DDBJ whole genome shotgun (WGS) entry which is preliminary data.</text>
</comment>
<dbReference type="EMBL" id="MHFR01000053">
    <property type="protein sequence ID" value="OGW96143.1"/>
    <property type="molecule type" value="Genomic_DNA"/>
</dbReference>
<dbReference type="PANTHER" id="PTHR31377">
    <property type="entry name" value="AGMATINE DEIMINASE-RELATED"/>
    <property type="match status" value="1"/>
</dbReference>
<dbReference type="GO" id="GO:0047632">
    <property type="term" value="F:agmatine deiminase activity"/>
    <property type="evidence" value="ECO:0007669"/>
    <property type="project" value="TreeGrafter"/>
</dbReference>
<dbReference type="GO" id="GO:0004668">
    <property type="term" value="F:protein-arginine deiminase activity"/>
    <property type="evidence" value="ECO:0007669"/>
    <property type="project" value="InterPro"/>
</dbReference>
<accession>A0A1G1KT56</accession>
<dbReference type="AlphaFoldDB" id="A0A1G1KT56"/>
<gene>
    <name evidence="2" type="ORF">A3G33_01940</name>
</gene>
<proteinExistence type="predicted"/>
<evidence type="ECO:0008006" key="4">
    <source>
        <dbReference type="Google" id="ProtNLM"/>
    </source>
</evidence>
<dbReference type="GO" id="GO:0009446">
    <property type="term" value="P:putrescine biosynthetic process"/>
    <property type="evidence" value="ECO:0007669"/>
    <property type="project" value="InterPro"/>
</dbReference>
<dbReference type="Gene3D" id="3.75.10.10">
    <property type="entry name" value="L-arginine/glycine Amidinotransferase, Chain A"/>
    <property type="match status" value="1"/>
</dbReference>
<evidence type="ECO:0000313" key="3">
    <source>
        <dbReference type="Proteomes" id="UP000178187"/>
    </source>
</evidence>
<name>A0A1G1KT56_9BACT</name>
<sequence>MSLPEYENTSTPKRLGYRMPAEWESHISTWLAWPHDHETWQDELLIQVEEIYLKMIQELHQAEEVHLLVDDQSEEDEVVEKLKRHDIVSNIFFHQIETVGPWIRDYGPTFLLNGEGKSAYCDWIFNAWGFKYDRQLADNEIPEILSDDLYMPRFRPRIVLEGGSIDVNGKGLLITTEQCLLNMNRNYGTEREELERILKEHLGIEQFIWLLGGLFGDDTDGHIDNVARFVNENTLVMIDEDDRTDVNCDMIRRNWRILEENRAGNMGMLNFIRLPMPRKIMAGEKRLPGSYANFYIGNEVVLVPVYGDSNDSRALGILRECFPKRRVVGVPSGALLVGGGAIHCVTQQQAAEPGT</sequence>
<protein>
    <recommendedName>
        <fullName evidence="4">Agmatine deiminase</fullName>
    </recommendedName>
</protein>
<dbReference type="Proteomes" id="UP000178187">
    <property type="component" value="Unassembled WGS sequence"/>
</dbReference>
<evidence type="ECO:0000256" key="1">
    <source>
        <dbReference type="ARBA" id="ARBA00022801"/>
    </source>
</evidence>
<reference evidence="2 3" key="1">
    <citation type="journal article" date="2016" name="Nat. Commun.">
        <title>Thousands of microbial genomes shed light on interconnected biogeochemical processes in an aquifer system.</title>
        <authorList>
            <person name="Anantharaman K."/>
            <person name="Brown C.T."/>
            <person name="Hug L.A."/>
            <person name="Sharon I."/>
            <person name="Castelle C.J."/>
            <person name="Probst A.J."/>
            <person name="Thomas B.C."/>
            <person name="Singh A."/>
            <person name="Wilkins M.J."/>
            <person name="Karaoz U."/>
            <person name="Brodie E.L."/>
            <person name="Williams K.H."/>
            <person name="Hubbard S.S."/>
            <person name="Banfield J.F."/>
        </authorList>
    </citation>
    <scope>NUCLEOTIDE SEQUENCE [LARGE SCALE GENOMIC DNA]</scope>
</reference>